<dbReference type="PROSITE" id="PS50930">
    <property type="entry name" value="HTH_LYTTR"/>
    <property type="match status" value="1"/>
</dbReference>
<dbReference type="Gene3D" id="3.40.50.2300">
    <property type="match status" value="1"/>
</dbReference>
<dbReference type="SMART" id="SM00448">
    <property type="entry name" value="REC"/>
    <property type="match status" value="1"/>
</dbReference>
<dbReference type="InterPro" id="IPR007492">
    <property type="entry name" value="LytTR_DNA-bd_dom"/>
</dbReference>
<dbReference type="PANTHER" id="PTHR37299:SF1">
    <property type="entry name" value="STAGE 0 SPORULATION PROTEIN A HOMOLOG"/>
    <property type="match status" value="1"/>
</dbReference>
<dbReference type="InterPro" id="IPR046947">
    <property type="entry name" value="LytR-like"/>
</dbReference>
<evidence type="ECO:0000259" key="2">
    <source>
        <dbReference type="PROSITE" id="PS50930"/>
    </source>
</evidence>
<dbReference type="Pfam" id="PF00072">
    <property type="entry name" value="Response_reg"/>
    <property type="match status" value="1"/>
</dbReference>
<dbReference type="PANTHER" id="PTHR37299">
    <property type="entry name" value="TRANSCRIPTIONAL REGULATOR-RELATED"/>
    <property type="match status" value="1"/>
</dbReference>
<dbReference type="Pfam" id="PF04397">
    <property type="entry name" value="LytTR"/>
    <property type="match status" value="1"/>
</dbReference>
<feature type="domain" description="Response regulatory" evidence="1">
    <location>
        <begin position="2"/>
        <end position="122"/>
    </location>
</feature>
<dbReference type="InterPro" id="IPR001789">
    <property type="entry name" value="Sig_transdc_resp-reg_receiver"/>
</dbReference>
<dbReference type="PROSITE" id="PS50110">
    <property type="entry name" value="RESPONSE_REGULATORY"/>
    <property type="match status" value="1"/>
</dbReference>
<feature type="domain" description="HTH LytTR-type" evidence="2">
    <location>
        <begin position="130"/>
        <end position="228"/>
    </location>
</feature>
<organism evidence="3">
    <name type="scientific">Siphoviridae sp. ctVif31</name>
    <dbReference type="NCBI Taxonomy" id="2825532"/>
    <lineage>
        <taxon>Viruses</taxon>
        <taxon>Duplodnaviria</taxon>
        <taxon>Heunggongvirae</taxon>
        <taxon>Uroviricota</taxon>
        <taxon>Caudoviricetes</taxon>
    </lineage>
</organism>
<dbReference type="GO" id="GO:0000156">
    <property type="term" value="F:phosphorelay response regulator activity"/>
    <property type="evidence" value="ECO:0007669"/>
    <property type="project" value="InterPro"/>
</dbReference>
<dbReference type="SUPFAM" id="SSF52172">
    <property type="entry name" value="CheY-like"/>
    <property type="match status" value="1"/>
</dbReference>
<proteinExistence type="predicted"/>
<dbReference type="GO" id="GO:0003677">
    <property type="term" value="F:DNA binding"/>
    <property type="evidence" value="ECO:0007669"/>
    <property type="project" value="InterPro"/>
</dbReference>
<dbReference type="Gene3D" id="2.40.50.1020">
    <property type="entry name" value="LytTr DNA-binding domain"/>
    <property type="match status" value="1"/>
</dbReference>
<dbReference type="EMBL" id="BK015567">
    <property type="protein sequence ID" value="DAE13481.1"/>
    <property type="molecule type" value="Genomic_DNA"/>
</dbReference>
<name>A0A8S5Q3T0_9CAUD</name>
<dbReference type="InterPro" id="IPR011006">
    <property type="entry name" value="CheY-like_superfamily"/>
</dbReference>
<protein>
    <submittedName>
        <fullName evidence="3">Response regulator</fullName>
    </submittedName>
</protein>
<sequence>MRIAICDDNEIQIGIFMHRINNFLKRNGDIKALITPYDKGQPLIDDVADGEWYDIVVLDIVLREENGIEVAKELRLNGYDGNIIFWTAHKEYVFEALDLLPVHYIIKGSENGRMYTAFNHTLEHIGKSTLMIKGKDFIHRVEFQNIEYIESRNKYIIIHCTCGIVYTERCKLSDIEELLDSRFLRCHQSYIINMDEVKEINDSFLMFSGNIVPIRRKDFAKIRNEFEEYTIFK</sequence>
<accession>A0A8S5Q3T0</accession>
<evidence type="ECO:0000313" key="3">
    <source>
        <dbReference type="EMBL" id="DAE13481.1"/>
    </source>
</evidence>
<evidence type="ECO:0000259" key="1">
    <source>
        <dbReference type="PROSITE" id="PS50110"/>
    </source>
</evidence>
<reference evidence="3" key="1">
    <citation type="journal article" date="2021" name="Proc. Natl. Acad. Sci. U.S.A.">
        <title>A Catalog of Tens of Thousands of Viruses from Human Metagenomes Reveals Hidden Associations with Chronic Diseases.</title>
        <authorList>
            <person name="Tisza M.J."/>
            <person name="Buck C.B."/>
        </authorList>
    </citation>
    <scope>NUCLEOTIDE SEQUENCE</scope>
    <source>
        <strain evidence="3">CtVif31</strain>
    </source>
</reference>
<dbReference type="SMART" id="SM00850">
    <property type="entry name" value="LytTR"/>
    <property type="match status" value="1"/>
</dbReference>